<sequence length="186" mass="21040">MKISKNNLIYLIESTIREVLDEDRYKDSITPDNSRGVVNRNIGYNPLTVDNGGHASNDVVSQPSTYDYNGETFQATDDNRRIVNQNKFTIYKIKNFGNDTIPSTMSLFGSGAYGANNLRTAIDLLNGGAKRNGRYVIYRTITLDKSADKAKKSGWMIDTFWEFSLDNGRTWNILKPKPLENLKQAK</sequence>
<dbReference type="EMBL" id="BK014662">
    <property type="protein sequence ID" value="DAD66574.1"/>
    <property type="molecule type" value="Genomic_DNA"/>
</dbReference>
<reference evidence="1" key="1">
    <citation type="journal article" date="2021" name="Proc. Natl. Acad. Sci. U.S.A.">
        <title>A Catalog of Tens of Thousands of Viruses from Human Metagenomes Reveals Hidden Associations with Chronic Diseases.</title>
        <authorList>
            <person name="Tisza M.J."/>
            <person name="Buck C.B."/>
        </authorList>
    </citation>
    <scope>NUCLEOTIDE SEQUENCE</scope>
    <source>
        <strain evidence="1">CtPuP5</strain>
    </source>
</reference>
<accession>A0A8S5L9K2</accession>
<name>A0A8S5L9K2_9CAUD</name>
<evidence type="ECO:0000313" key="1">
    <source>
        <dbReference type="EMBL" id="DAD66574.1"/>
    </source>
</evidence>
<organism evidence="1">
    <name type="scientific">Myoviridae sp. ctPuP5</name>
    <dbReference type="NCBI Taxonomy" id="2823543"/>
    <lineage>
        <taxon>Viruses</taxon>
        <taxon>Duplodnaviria</taxon>
        <taxon>Heunggongvirae</taxon>
        <taxon>Uroviricota</taxon>
        <taxon>Caudoviricetes</taxon>
    </lineage>
</organism>
<proteinExistence type="predicted"/>
<protein>
    <submittedName>
        <fullName evidence="1">Uncharacterized protein</fullName>
    </submittedName>
</protein>